<protein>
    <submittedName>
        <fullName evidence="2">Sugar dehydrogenase</fullName>
    </submittedName>
</protein>
<evidence type="ECO:0000313" key="3">
    <source>
        <dbReference type="Proteomes" id="UP000321272"/>
    </source>
</evidence>
<organism evidence="2 3">
    <name type="scientific">Pistricoccus aurantiacus</name>
    <dbReference type="NCBI Taxonomy" id="1883414"/>
    <lineage>
        <taxon>Bacteria</taxon>
        <taxon>Pseudomonadati</taxon>
        <taxon>Pseudomonadota</taxon>
        <taxon>Gammaproteobacteria</taxon>
        <taxon>Oceanospirillales</taxon>
        <taxon>Halomonadaceae</taxon>
        <taxon>Pistricoccus</taxon>
    </lineage>
</organism>
<dbReference type="AlphaFoldDB" id="A0A5B8SU71"/>
<keyword evidence="1" id="KW-0732">Signal</keyword>
<name>A0A5B8SU71_9GAMM</name>
<keyword evidence="3" id="KW-1185">Reference proteome</keyword>
<feature type="signal peptide" evidence="1">
    <location>
        <begin position="1"/>
        <end position="22"/>
    </location>
</feature>
<gene>
    <name evidence="2" type="ORF">FGL86_11025</name>
</gene>
<dbReference type="Proteomes" id="UP000321272">
    <property type="component" value="Chromosome"/>
</dbReference>
<evidence type="ECO:0000313" key="2">
    <source>
        <dbReference type="EMBL" id="QEA39557.1"/>
    </source>
</evidence>
<evidence type="ECO:0000256" key="1">
    <source>
        <dbReference type="SAM" id="SignalP"/>
    </source>
</evidence>
<feature type="chain" id="PRO_5022792623" evidence="1">
    <location>
        <begin position="23"/>
        <end position="399"/>
    </location>
</feature>
<dbReference type="EMBL" id="CP042382">
    <property type="protein sequence ID" value="QEA39557.1"/>
    <property type="molecule type" value="Genomic_DNA"/>
</dbReference>
<dbReference type="Gene3D" id="2.120.10.30">
    <property type="entry name" value="TolB, C-terminal domain"/>
    <property type="match status" value="1"/>
</dbReference>
<accession>A0A5B8SU71</accession>
<sequence>MSFLQRFPSLCCLLGAPAVALAQGSSLDLEPVRVQGADQTLMAPAGATIEKLADLSEPRLISIGADDEMFIGSNAGTVYRLTPPYTEPQVLAEIGGYPHSVIRRGERLFVATTNALLSAPYQTGASLSTKDFQEVAPVPGGGGHSSRTLTVGPDERLYLSLGIQGNCSDQYIDESYDFADRRGGVMVLNEEGDSNSWQPYATGLRNPIGLAWHEGDLYAINNGPDHWGFEEPREVLVRTQRGSFHGMPWFQWVDGEFQRDDCISAEPPRPASDASEPVATLPARSAPMDLTFLAPNARLLPPSLGLSVDGVAAVHGSWATRPQGSAYGDPGSKREPRLVGIRLESPDKGDFIELVSGFQNDRGERWARPVGVAIGPDGALYFTSDSGDTGLYRLRFESN</sequence>
<proteinExistence type="predicted"/>
<dbReference type="KEGG" id="paur:FGL86_11025"/>
<reference evidence="2 3" key="1">
    <citation type="submission" date="2019-06" db="EMBL/GenBank/DDBJ databases">
        <title>Genome analyses of bacteria isolated from kimchi.</title>
        <authorList>
            <person name="Lee S."/>
            <person name="Ahn S."/>
            <person name="Roh S."/>
        </authorList>
    </citation>
    <scope>NUCLEOTIDE SEQUENCE [LARGE SCALE GENOMIC DNA]</scope>
    <source>
        <strain evidence="2 3">CBA4606</strain>
    </source>
</reference>
<dbReference type="OrthoDB" id="9770043at2"/>
<dbReference type="SUPFAM" id="SSF50952">
    <property type="entry name" value="Soluble quinoprotein glucose dehydrogenase"/>
    <property type="match status" value="1"/>
</dbReference>
<dbReference type="InterPro" id="IPR011042">
    <property type="entry name" value="6-blade_b-propeller_TolB-like"/>
</dbReference>
<dbReference type="RefSeq" id="WP_147184608.1">
    <property type="nucleotide sequence ID" value="NZ_CP042382.1"/>
</dbReference>
<dbReference type="InterPro" id="IPR011041">
    <property type="entry name" value="Quinoprot_gluc/sorb_DH_b-prop"/>
</dbReference>